<evidence type="ECO:0000256" key="3">
    <source>
        <dbReference type="ARBA" id="ARBA00022679"/>
    </source>
</evidence>
<reference evidence="5 6" key="1">
    <citation type="submission" date="2024-04" db="EMBL/GenBank/DDBJ databases">
        <authorList>
            <person name="Rising A."/>
            <person name="Reimegard J."/>
            <person name="Sonavane S."/>
            <person name="Akerstrom W."/>
            <person name="Nylinder S."/>
            <person name="Hedman E."/>
            <person name="Kallberg Y."/>
        </authorList>
    </citation>
    <scope>NUCLEOTIDE SEQUENCE [LARGE SCALE GENOMIC DNA]</scope>
</reference>
<dbReference type="PANTHER" id="PTHR44942:SF4">
    <property type="entry name" value="METHYLTRANSFERASE TYPE 11 DOMAIN-CONTAINING PROTEIN"/>
    <property type="match status" value="1"/>
</dbReference>
<dbReference type="Pfam" id="PF08241">
    <property type="entry name" value="Methyltransf_11"/>
    <property type="match status" value="1"/>
</dbReference>
<dbReference type="InterPro" id="IPR029063">
    <property type="entry name" value="SAM-dependent_MTases_sf"/>
</dbReference>
<evidence type="ECO:0000256" key="2">
    <source>
        <dbReference type="ARBA" id="ARBA00022603"/>
    </source>
</evidence>
<evidence type="ECO:0000313" key="5">
    <source>
        <dbReference type="EMBL" id="CAL1266725.1"/>
    </source>
</evidence>
<dbReference type="CDD" id="cd02440">
    <property type="entry name" value="AdoMet_MTases"/>
    <property type="match status" value="1"/>
</dbReference>
<evidence type="ECO:0000313" key="6">
    <source>
        <dbReference type="Proteomes" id="UP001497382"/>
    </source>
</evidence>
<comment type="caution">
    <text evidence="5">The sequence shown here is derived from an EMBL/GenBank/DDBJ whole genome shotgun (WGS) entry which is preliminary data.</text>
</comment>
<dbReference type="InterPro" id="IPR013216">
    <property type="entry name" value="Methyltransf_11"/>
</dbReference>
<dbReference type="PANTHER" id="PTHR44942">
    <property type="entry name" value="METHYLTRANSF_11 DOMAIN-CONTAINING PROTEIN"/>
    <property type="match status" value="1"/>
</dbReference>
<organism evidence="5 6">
    <name type="scientific">Larinioides sclopetarius</name>
    <dbReference type="NCBI Taxonomy" id="280406"/>
    <lineage>
        <taxon>Eukaryota</taxon>
        <taxon>Metazoa</taxon>
        <taxon>Ecdysozoa</taxon>
        <taxon>Arthropoda</taxon>
        <taxon>Chelicerata</taxon>
        <taxon>Arachnida</taxon>
        <taxon>Araneae</taxon>
        <taxon>Araneomorphae</taxon>
        <taxon>Entelegynae</taxon>
        <taxon>Araneoidea</taxon>
        <taxon>Araneidae</taxon>
        <taxon>Larinioides</taxon>
    </lineage>
</organism>
<protein>
    <recommendedName>
        <fullName evidence="4">Methyltransferase type 11 domain-containing protein</fullName>
    </recommendedName>
</protein>
<keyword evidence="2" id="KW-0489">Methyltransferase</keyword>
<comment type="similarity">
    <text evidence="1">Belongs to the methyltransferase superfamily.</text>
</comment>
<sequence length="282" mass="31978">MSTDTKKQFVEKGHAKIYSSYRKDTPTELVEKIVGFLKEKVPEPLGTAVDVGCGNGQSTVILAPYFKHVLGSDVSEAQIEQAKANRSLPNVTYAASPAEQLPFSDGAVQLLTAATSMHWFNLDLFLPEVRRVLCINGVMAVYGYHYMKPELEDPARAAEIDELYDKYYETLEPYLLMRHVNMLKSRYKDVKFPFEEVVRCSDVRCRFEGRLLEIVNYVGTYSGMQNFKNADSGAAEECMHSFQKRLYEICAACGHSPEDTITLYRDYQLILCRKTKEGPFNG</sequence>
<dbReference type="EMBL" id="CAXIEN010000024">
    <property type="protein sequence ID" value="CAL1266725.1"/>
    <property type="molecule type" value="Genomic_DNA"/>
</dbReference>
<keyword evidence="3" id="KW-0808">Transferase</keyword>
<feature type="domain" description="Methyltransferase type 11" evidence="4">
    <location>
        <begin position="49"/>
        <end position="140"/>
    </location>
</feature>
<proteinExistence type="inferred from homology"/>
<evidence type="ECO:0000256" key="1">
    <source>
        <dbReference type="ARBA" id="ARBA00008361"/>
    </source>
</evidence>
<keyword evidence="6" id="KW-1185">Reference proteome</keyword>
<gene>
    <name evidence="5" type="ORF">LARSCL_LOCUS3255</name>
</gene>
<dbReference type="GO" id="GO:0032259">
    <property type="term" value="P:methylation"/>
    <property type="evidence" value="ECO:0007669"/>
    <property type="project" value="UniProtKB-KW"/>
</dbReference>
<dbReference type="GO" id="GO:0008757">
    <property type="term" value="F:S-adenosylmethionine-dependent methyltransferase activity"/>
    <property type="evidence" value="ECO:0007669"/>
    <property type="project" value="InterPro"/>
</dbReference>
<dbReference type="Gene3D" id="3.40.50.150">
    <property type="entry name" value="Vaccinia Virus protein VP39"/>
    <property type="match status" value="1"/>
</dbReference>
<name>A0AAV1Z580_9ARAC</name>
<dbReference type="InterPro" id="IPR051052">
    <property type="entry name" value="Diverse_substrate_MTase"/>
</dbReference>
<dbReference type="Proteomes" id="UP001497382">
    <property type="component" value="Unassembled WGS sequence"/>
</dbReference>
<evidence type="ECO:0000259" key="4">
    <source>
        <dbReference type="Pfam" id="PF08241"/>
    </source>
</evidence>
<dbReference type="AlphaFoldDB" id="A0AAV1Z580"/>
<dbReference type="SUPFAM" id="SSF53335">
    <property type="entry name" value="S-adenosyl-L-methionine-dependent methyltransferases"/>
    <property type="match status" value="1"/>
</dbReference>
<accession>A0AAV1Z580</accession>